<keyword evidence="2" id="KW-0472">Membrane</keyword>
<dbReference type="EMBL" id="AMRV01000003">
    <property type="protein sequence ID" value="EMD83503.1"/>
    <property type="molecule type" value="Genomic_DNA"/>
</dbReference>
<accession>M2U671</accession>
<dbReference type="PATRIC" id="fig|1234595.3.peg.1407"/>
<dbReference type="AlphaFoldDB" id="M2U671"/>
<evidence type="ECO:0000313" key="3">
    <source>
        <dbReference type="EMBL" id="EMD83503.1"/>
    </source>
</evidence>
<dbReference type="RefSeq" id="WP_008601287.1">
    <property type="nucleotide sequence ID" value="NZ_AMRV01000003.1"/>
</dbReference>
<organism evidence="3 4">
    <name type="scientific">Pacificimonas flava</name>
    <dbReference type="NCBI Taxonomy" id="1234595"/>
    <lineage>
        <taxon>Bacteria</taxon>
        <taxon>Pseudomonadati</taxon>
        <taxon>Pseudomonadota</taxon>
        <taxon>Alphaproteobacteria</taxon>
        <taxon>Sphingomonadales</taxon>
        <taxon>Sphingosinicellaceae</taxon>
        <taxon>Pacificimonas</taxon>
    </lineage>
</organism>
<evidence type="ECO:0000313" key="4">
    <source>
        <dbReference type="Proteomes" id="UP000011717"/>
    </source>
</evidence>
<evidence type="ECO:0000256" key="1">
    <source>
        <dbReference type="SAM" id="MobiDB-lite"/>
    </source>
</evidence>
<dbReference type="Proteomes" id="UP000011717">
    <property type="component" value="Unassembled WGS sequence"/>
</dbReference>
<protein>
    <submittedName>
        <fullName evidence="3">Phage tail fiber-like protein</fullName>
    </submittedName>
</protein>
<sequence length="235" mass="23856">MNRKKVAAGGAAALLAIFLAMGAGLYYFSPGLLTDPTRWLAGKDTANDGADGVFRRPDRVELASATEGDLVGQKVRCAKDCWELDNETVIRERPFLQHAAVIGPERVGTEEPIVLASAPLAWDAGLRPQNYAFLSPSPSGVPGPSYGPGPGGPYSPFPPFGPGGPGTPGGPGNPQPPGGGGETPNGETPENPGGGGETPPPAPPPITVPAPAAGLLILLLGGGLISTRRFAAICR</sequence>
<feature type="region of interest" description="Disordered" evidence="1">
    <location>
        <begin position="142"/>
        <end position="207"/>
    </location>
</feature>
<reference evidence="3 4" key="1">
    <citation type="journal article" date="2013" name="Genome Announc.">
        <title>Draft Genome Sequence of Strain JLT2015T, Belonging to the Family Sphingomonadaceae of the Alphaproteobacteria.</title>
        <authorList>
            <person name="Tang K."/>
            <person name="Liu K."/>
            <person name="Li S."/>
            <person name="Jiao N."/>
        </authorList>
    </citation>
    <scope>NUCLEOTIDE SEQUENCE [LARGE SCALE GENOMIC DNA]</scope>
    <source>
        <strain evidence="3 4">JLT2015</strain>
    </source>
</reference>
<feature type="transmembrane region" description="Helical" evidence="2">
    <location>
        <begin position="206"/>
        <end position="225"/>
    </location>
</feature>
<keyword evidence="2" id="KW-1133">Transmembrane helix</keyword>
<keyword evidence="2" id="KW-0812">Transmembrane</keyword>
<name>M2U671_9SPHN</name>
<keyword evidence="4" id="KW-1185">Reference proteome</keyword>
<comment type="caution">
    <text evidence="3">The sequence shown here is derived from an EMBL/GenBank/DDBJ whole genome shotgun (WGS) entry which is preliminary data.</text>
</comment>
<gene>
    <name evidence="3" type="ORF">C725_1404</name>
</gene>
<evidence type="ECO:0000256" key="2">
    <source>
        <dbReference type="SAM" id="Phobius"/>
    </source>
</evidence>
<feature type="compositionally biased region" description="Pro residues" evidence="1">
    <location>
        <begin position="142"/>
        <end position="162"/>
    </location>
</feature>
<feature type="compositionally biased region" description="Pro residues" evidence="1">
    <location>
        <begin position="198"/>
        <end position="207"/>
    </location>
</feature>
<proteinExistence type="predicted"/>